<feature type="compositionally biased region" description="Basic and acidic residues" evidence="1">
    <location>
        <begin position="556"/>
        <end position="584"/>
    </location>
</feature>
<name>A0AAN7UPP8_9PEZI</name>
<proteinExistence type="predicted"/>
<protein>
    <submittedName>
        <fullName evidence="2">Uncharacterized protein</fullName>
    </submittedName>
</protein>
<dbReference type="AlphaFoldDB" id="A0AAN7UPP8"/>
<evidence type="ECO:0000313" key="2">
    <source>
        <dbReference type="EMBL" id="KAK5636715.1"/>
    </source>
</evidence>
<dbReference type="Proteomes" id="UP001305414">
    <property type="component" value="Unassembled WGS sequence"/>
</dbReference>
<organism evidence="2 3">
    <name type="scientific">Xylaria bambusicola</name>
    <dbReference type="NCBI Taxonomy" id="326684"/>
    <lineage>
        <taxon>Eukaryota</taxon>
        <taxon>Fungi</taxon>
        <taxon>Dikarya</taxon>
        <taxon>Ascomycota</taxon>
        <taxon>Pezizomycotina</taxon>
        <taxon>Sordariomycetes</taxon>
        <taxon>Xylariomycetidae</taxon>
        <taxon>Xylariales</taxon>
        <taxon>Xylariaceae</taxon>
        <taxon>Xylaria</taxon>
    </lineage>
</organism>
<keyword evidence="3" id="KW-1185">Reference proteome</keyword>
<accession>A0AAN7UPP8</accession>
<evidence type="ECO:0000256" key="1">
    <source>
        <dbReference type="SAM" id="MobiDB-lite"/>
    </source>
</evidence>
<sequence length="584" mass="64652">MAYAMKQPDIKNGDNLHTPAEYINSAIGISGLFAHENVSISSVTPHIPSSQIAGVIRGIACGTSALAPWFPVMMYQEALYNDWSQIIGSIVPGSKSINEAEYKYNFGVDFSTRTHIPVVRTACSPAQNVSKSEITVTFPVLPEDSCWNDTASMDLHQLKSTPASHLRVTWTSLPSTFGATSAGLVFESPWFRDGDSRIVVGCSIDARWADGRISGPQAQLPKFDVNRLNPSESWGPWQLGLYRFFRPPDDGSWTRITLDESWLTTLTPLKEPSWPSTINMTTFEMILQSSALIDNKLSGADDPTSFWNEVVPGASNRTLFLEWMTALLVSDGLSRYGSDRALNSSGASSEWSLMDYRKLPDFNARFLSGSSVLEPPNVSNYTTFEAQITLEALTYQAQLITDYLSIVVLSAHIVLALGHMIYVLRAQRSSQAWGTITELLILAYNSQFASTALLNVSAGIGCMKTYQRVAIVRSVNIVRSARSELDGDHKQAKLILLADDNKGAPAKDLGRRDRSHAVRITWPLMSSQATSNIELTENTKPPSRTVASFTPWNSRTRSEDSGTRRRLLNDPEEQQRIEPDEFYS</sequence>
<dbReference type="EMBL" id="JAWHQM010000076">
    <property type="protein sequence ID" value="KAK5636715.1"/>
    <property type="molecule type" value="Genomic_DNA"/>
</dbReference>
<evidence type="ECO:0000313" key="3">
    <source>
        <dbReference type="Proteomes" id="UP001305414"/>
    </source>
</evidence>
<gene>
    <name evidence="2" type="ORF">RRF57_012427</name>
</gene>
<feature type="compositionally biased region" description="Polar residues" evidence="1">
    <location>
        <begin position="531"/>
        <end position="555"/>
    </location>
</feature>
<reference evidence="2 3" key="1">
    <citation type="submission" date="2023-10" db="EMBL/GenBank/DDBJ databases">
        <title>Draft genome sequence of Xylaria bambusicola isolate GMP-LS, the root and basal stem rot pathogen of sugarcane in Indonesia.</title>
        <authorList>
            <person name="Selvaraj P."/>
            <person name="Muralishankar V."/>
            <person name="Muruganantham S."/>
            <person name="Sp S."/>
            <person name="Haryani S."/>
            <person name="Lau K.J.X."/>
            <person name="Naqvi N.I."/>
        </authorList>
    </citation>
    <scope>NUCLEOTIDE SEQUENCE [LARGE SCALE GENOMIC DNA]</scope>
    <source>
        <strain evidence="2">GMP-LS</strain>
    </source>
</reference>
<feature type="region of interest" description="Disordered" evidence="1">
    <location>
        <begin position="531"/>
        <end position="584"/>
    </location>
</feature>
<comment type="caution">
    <text evidence="2">The sequence shown here is derived from an EMBL/GenBank/DDBJ whole genome shotgun (WGS) entry which is preliminary data.</text>
</comment>